<sequence length="248" mass="27035">MTHRLILGGHSFIAQLGSDPAPDERTQDAIVAACLDAGITTFDTTYLPERVALGKSLKRLGRRAEAQLIAWNFFTDFGPDDSVGGHAPYQPHHLAQMLTELQSEHIEHLVVHPVSDPAAQAAQEALAVSWQQAGHVGRLGTWMPPLDSPQASPYAFAVAPCNVTCAADAAPRFAAYKALGWETLATSPFVRGWELDKQAQQQEKDKATLADELLRFSAFFPNVDRLIVAMRRPEWVAINCASVARGGR</sequence>
<reference evidence="1 2" key="1">
    <citation type="submission" date="2020-08" db="EMBL/GenBank/DDBJ databases">
        <title>Genomic Encyclopedia of Type Strains, Phase IV (KMG-IV): sequencing the most valuable type-strain genomes for metagenomic binning, comparative biology and taxonomic classification.</title>
        <authorList>
            <person name="Goeker M."/>
        </authorList>
    </citation>
    <scope>NUCLEOTIDE SEQUENCE [LARGE SCALE GENOMIC DNA]</scope>
    <source>
        <strain evidence="1 2">DSM 23562</strain>
    </source>
</reference>
<dbReference type="EMBL" id="JACHGW010000001">
    <property type="protein sequence ID" value="MBB6048346.1"/>
    <property type="molecule type" value="Genomic_DNA"/>
</dbReference>
<evidence type="ECO:0000313" key="1">
    <source>
        <dbReference type="EMBL" id="MBB6048346.1"/>
    </source>
</evidence>
<dbReference type="RefSeq" id="WP_184191851.1">
    <property type="nucleotide sequence ID" value="NZ_JACHGW010000001.1"/>
</dbReference>
<dbReference type="InterPro" id="IPR036812">
    <property type="entry name" value="NAD(P)_OxRdtase_dom_sf"/>
</dbReference>
<organism evidence="1 2">
    <name type="scientific">Armatimonas rosea</name>
    <dbReference type="NCBI Taxonomy" id="685828"/>
    <lineage>
        <taxon>Bacteria</taxon>
        <taxon>Bacillati</taxon>
        <taxon>Armatimonadota</taxon>
        <taxon>Armatimonadia</taxon>
        <taxon>Armatimonadales</taxon>
        <taxon>Armatimonadaceae</taxon>
        <taxon>Armatimonas</taxon>
    </lineage>
</organism>
<proteinExistence type="predicted"/>
<gene>
    <name evidence="1" type="ORF">HNQ39_000108</name>
</gene>
<dbReference type="SUPFAM" id="SSF51430">
    <property type="entry name" value="NAD(P)-linked oxidoreductase"/>
    <property type="match status" value="1"/>
</dbReference>
<comment type="caution">
    <text evidence="1">The sequence shown here is derived from an EMBL/GenBank/DDBJ whole genome shotgun (WGS) entry which is preliminary data.</text>
</comment>
<dbReference type="Proteomes" id="UP000520814">
    <property type="component" value="Unassembled WGS sequence"/>
</dbReference>
<dbReference type="Gene3D" id="3.20.20.100">
    <property type="entry name" value="NADP-dependent oxidoreductase domain"/>
    <property type="match status" value="1"/>
</dbReference>
<accession>A0A7W9W4U5</accession>
<dbReference type="AlphaFoldDB" id="A0A7W9W4U5"/>
<protein>
    <submittedName>
        <fullName evidence="1">Aryl-alcohol dehydrogenase-like predicted oxidoreductase</fullName>
    </submittedName>
</protein>
<evidence type="ECO:0000313" key="2">
    <source>
        <dbReference type="Proteomes" id="UP000520814"/>
    </source>
</evidence>
<keyword evidence="2" id="KW-1185">Reference proteome</keyword>
<name>A0A7W9W4U5_ARMRO</name>